<keyword evidence="2" id="KW-1185">Reference proteome</keyword>
<reference evidence="1" key="1">
    <citation type="submission" date="2022-10" db="EMBL/GenBank/DDBJ databases">
        <title>Whole-Genome Sequencing of Brachybacterium huguangmaarense BRM-3, Isolated from Betula schmidtii.</title>
        <authorList>
            <person name="Haam D."/>
        </authorList>
    </citation>
    <scope>NUCLEOTIDE SEQUENCE</scope>
    <source>
        <strain evidence="1">BRM-3</strain>
    </source>
</reference>
<proteinExistence type="predicted"/>
<evidence type="ECO:0000313" key="2">
    <source>
        <dbReference type="Proteomes" id="UP001164305"/>
    </source>
</evidence>
<name>A0ABY6FXW8_9MICO</name>
<evidence type="ECO:0000313" key="1">
    <source>
        <dbReference type="EMBL" id="UYG15760.1"/>
    </source>
</evidence>
<gene>
    <name evidence="1" type="ORF">BRM3_08890</name>
</gene>
<dbReference type="EMBL" id="CP107020">
    <property type="protein sequence ID" value="UYG15760.1"/>
    <property type="molecule type" value="Genomic_DNA"/>
</dbReference>
<organism evidence="1 2">
    <name type="scientific">Brachybacterium huguangmaarense</name>
    <dbReference type="NCBI Taxonomy" id="1652028"/>
    <lineage>
        <taxon>Bacteria</taxon>
        <taxon>Bacillati</taxon>
        <taxon>Actinomycetota</taxon>
        <taxon>Actinomycetes</taxon>
        <taxon>Micrococcales</taxon>
        <taxon>Dermabacteraceae</taxon>
        <taxon>Brachybacterium</taxon>
    </lineage>
</organism>
<dbReference type="Proteomes" id="UP001164305">
    <property type="component" value="Chromosome"/>
</dbReference>
<accession>A0ABY6FXW8</accession>
<protein>
    <submittedName>
        <fullName evidence="1">Phage tail family protein</fullName>
    </submittedName>
</protein>
<sequence>MQSLMLTDSRGDVVLTASSRELDPNREYWLNGDIKGWVGGYTMRGENQERAGHGSFPTTRTRSPRTLELPLRVHAESWEAANVEKRRLSALLADGESATLRVEESGVPALEAVVERTGEILPSRVSPSTFGLSVPLTAPDPVLYGDERVTFLHPIGTGIGLRYPLFSPAGVLNYGTGITSNDPVFNGGNVEAWPTYLVVGDFPGGARITVAGRTVEWPWPINRGAPLEVRMAGSVWIGGTNVTHRATVRQWSSIPPGGSVSPDFSPLQGGDGWCEVHHRDTYM</sequence>
<dbReference type="RefSeq" id="WP_263592974.1">
    <property type="nucleotide sequence ID" value="NZ_CP107020.1"/>
</dbReference>